<dbReference type="InterPro" id="IPR001932">
    <property type="entry name" value="PPM-type_phosphatase-like_dom"/>
</dbReference>
<dbReference type="GO" id="GO:0016791">
    <property type="term" value="F:phosphatase activity"/>
    <property type="evidence" value="ECO:0007669"/>
    <property type="project" value="TreeGrafter"/>
</dbReference>
<dbReference type="OrthoDB" id="1120715at2"/>
<protein>
    <submittedName>
        <fullName evidence="6">Serine phosphatase RsbU (Regulator of sigma subunit)</fullName>
    </submittedName>
</protein>
<feature type="transmembrane region" description="Helical" evidence="3">
    <location>
        <begin position="180"/>
        <end position="201"/>
    </location>
</feature>
<evidence type="ECO:0000313" key="7">
    <source>
        <dbReference type="Proteomes" id="UP000245535"/>
    </source>
</evidence>
<dbReference type="SUPFAM" id="SSF55781">
    <property type="entry name" value="GAF domain-like"/>
    <property type="match status" value="1"/>
</dbReference>
<feature type="domain" description="PPM-type phosphatase" evidence="5">
    <location>
        <begin position="1136"/>
        <end position="1368"/>
    </location>
</feature>
<keyword evidence="3" id="KW-0812">Transmembrane</keyword>
<dbReference type="InterPro" id="IPR035965">
    <property type="entry name" value="PAS-like_dom_sf"/>
</dbReference>
<dbReference type="PANTHER" id="PTHR43156">
    <property type="entry name" value="STAGE II SPORULATION PROTEIN E-RELATED"/>
    <property type="match status" value="1"/>
</dbReference>
<dbReference type="RefSeq" id="WP_109617513.1">
    <property type="nucleotide sequence ID" value="NZ_QGDO01000002.1"/>
</dbReference>
<dbReference type="Pfam" id="PF01590">
    <property type="entry name" value="GAF"/>
    <property type="match status" value="1"/>
</dbReference>
<dbReference type="Pfam" id="PF07228">
    <property type="entry name" value="SpoIIE"/>
    <property type="match status" value="1"/>
</dbReference>
<feature type="transmembrane region" description="Helical" evidence="3">
    <location>
        <begin position="59"/>
        <end position="76"/>
    </location>
</feature>
<keyword evidence="3" id="KW-1133">Transmembrane helix</keyword>
<dbReference type="InterPro" id="IPR036457">
    <property type="entry name" value="PPM-type-like_dom_sf"/>
</dbReference>
<feature type="transmembrane region" description="Helical" evidence="3">
    <location>
        <begin position="31"/>
        <end position="53"/>
    </location>
</feature>
<dbReference type="Gene3D" id="3.30.450.40">
    <property type="match status" value="1"/>
</dbReference>
<feature type="domain" description="PAS" evidence="4">
    <location>
        <begin position="246"/>
        <end position="310"/>
    </location>
</feature>
<evidence type="ECO:0000313" key="6">
    <source>
        <dbReference type="EMBL" id="PWJ43182.1"/>
    </source>
</evidence>
<feature type="transmembrane region" description="Helical" evidence="3">
    <location>
        <begin position="121"/>
        <end position="138"/>
    </location>
</feature>
<dbReference type="Proteomes" id="UP000245535">
    <property type="component" value="Unassembled WGS sequence"/>
</dbReference>
<dbReference type="SMART" id="SM00091">
    <property type="entry name" value="PAS"/>
    <property type="match status" value="3"/>
</dbReference>
<organism evidence="6 7">
    <name type="scientific">Sediminitomix flava</name>
    <dbReference type="NCBI Taxonomy" id="379075"/>
    <lineage>
        <taxon>Bacteria</taxon>
        <taxon>Pseudomonadati</taxon>
        <taxon>Bacteroidota</taxon>
        <taxon>Cytophagia</taxon>
        <taxon>Cytophagales</taxon>
        <taxon>Flammeovirgaceae</taxon>
        <taxon>Sediminitomix</taxon>
    </lineage>
</organism>
<evidence type="ECO:0000256" key="3">
    <source>
        <dbReference type="SAM" id="Phobius"/>
    </source>
</evidence>
<comment type="caution">
    <text evidence="6">The sequence shown here is derived from an EMBL/GenBank/DDBJ whole genome shotgun (WGS) entry which is preliminary data.</text>
</comment>
<dbReference type="InterPro" id="IPR003018">
    <property type="entry name" value="GAF"/>
</dbReference>
<feature type="transmembrane region" description="Helical" evidence="3">
    <location>
        <begin position="83"/>
        <end position="101"/>
    </location>
</feature>
<feature type="coiled-coil region" evidence="2">
    <location>
        <begin position="504"/>
        <end position="555"/>
    </location>
</feature>
<name>A0A315ZD20_SEDFL</name>
<dbReference type="SMART" id="SM00331">
    <property type="entry name" value="PP2C_SIG"/>
    <property type="match status" value="1"/>
</dbReference>
<dbReference type="PANTHER" id="PTHR43156:SF9">
    <property type="entry name" value="HAMP DOMAIN-CONTAINING PROTEIN"/>
    <property type="match status" value="1"/>
</dbReference>
<feature type="transmembrane region" description="Helical" evidence="3">
    <location>
        <begin position="145"/>
        <end position="168"/>
    </location>
</feature>
<feature type="coiled-coil region" evidence="2">
    <location>
        <begin position="353"/>
        <end position="401"/>
    </location>
</feature>
<dbReference type="EMBL" id="QGDO01000002">
    <property type="protein sequence ID" value="PWJ43182.1"/>
    <property type="molecule type" value="Genomic_DNA"/>
</dbReference>
<accession>A0A315ZD20</accession>
<evidence type="ECO:0000256" key="2">
    <source>
        <dbReference type="SAM" id="Coils"/>
    </source>
</evidence>
<evidence type="ECO:0000256" key="1">
    <source>
        <dbReference type="ARBA" id="ARBA00022801"/>
    </source>
</evidence>
<dbReference type="Pfam" id="PF13426">
    <property type="entry name" value="PAS_9"/>
    <property type="match status" value="3"/>
</dbReference>
<dbReference type="Gene3D" id="3.30.450.20">
    <property type="entry name" value="PAS domain"/>
    <property type="match status" value="3"/>
</dbReference>
<proteinExistence type="predicted"/>
<keyword evidence="2" id="KW-0175">Coiled coil</keyword>
<dbReference type="InterPro" id="IPR029016">
    <property type="entry name" value="GAF-like_dom_sf"/>
</dbReference>
<feature type="coiled-coil region" evidence="2">
    <location>
        <begin position="1071"/>
        <end position="1119"/>
    </location>
</feature>
<sequence>MIKGIINFIDRVQSSSVLNNIPKELKLSMNIASTLNIVLLCFSFYLFGLFLFHGNMNKVFLVAVMIFIFSVINYLPKKGKYTLYKFLVVNTVSIVLVAQRVLSLTQAKSLGTSVDILSFSYPKFIFLGLITVSMMLFSNTKEKKLFYTSLGIQISGVLFLDTFLNIIGIGIQHQNLSTEISYLFSVNPFNAIFLVVVTLLISKNHIEKVHLSLQRTNELMMTTEEELRQNIEEISATQERLASQERDLQEIFDAIPIALVISDQTSGQIIKTNKIATEIYGTMINQNVIDFYSNPKDLERVGEIVAEKGEVNDFEFQTKGKEGQTLTSLGYMRGIRFNDETRFLGCVVDITQIKEMQADISIKNRLLQEQNDEMLTVQEELRQNIEEISTTQERITEQERDLQEIFDAIPIALVISDPSSGQIIKTNKVAIETYGNMTNQNVIDFYKNTEDLEKVEEIITQRGEVNDFEFETSTKDGLTLTSLGYLRKIRFNGSTNSLACVVDISKLKEMQAEVEETNKRLQEKNDEMLTIEEELRQNLEEISTTQERLAEQERDLQGIFDAIPIPLVISDPRSGKILKTNSIANQTFATTDTMLGQPVADFYGEIKDHQKVAEIFAQDGEVSDFEFKAVHNDGSLLSSLGYMRNIRFNGEENHLGIVVDISNIKEMQKTMEVKNKELQATNDQMLTIQEELRQNMEETNTQRDFIEKTQKLTEKRNQKISRFTQILMSLSKNKHVLAGDYTRSVEVIVTTIAKTVDMNSVSAWSLKHTDETDNNIILENTLSFKSYDFSLSDGELIEIPKGSDFMKLILRESMVLFKDSDERNELQEIILKRLIPNEIHDCVALMTYDGKEVDGILLLERNKDQGAWAEEDLSFMKSAVDVLSLAKNREKEVHRKVVMEENNQWLMRLNKSRFIKAGKWEQFLEELTRACAKRLKLHEIGIWKYQQIDGEELLVNAKYYDREHNQFLKVKDLSSSEYPDYFQAISEESIIEVENVFEDDRLSEMMDKLKEHQIQSIIDIPYLLDGQVAGLIGVSQKYEFRKWSEEEVNLLKGLASLITVAYQTTHQAINHQQLQTQNQALEDMQHQLKLNYNELEKAKQTLEEKASELDRQYAQTMKSITYAETIHRSILPSLKNRKAVFDHHFVLFKAKDIVSGDFYWMSKHEDGKKIVAVVDCTGHGVPGAFVSMVGHQILSELIYQRKIVDPAIILDELDKKLITALKQEDGSNDDGMDVNLCLFEPLDSHNYQITYSGSKSTIFYVKDDQFFELKGDRRAIGGRKRKNKEIRPFTNHQIQLQTDDMLYLGTDGYQDQNNSHREKFGSSRLKQLIQRVYKKDEEFQREYFIQELDKHRGNQPQRDDITMIGIRI</sequence>
<reference evidence="6 7" key="1">
    <citation type="submission" date="2018-03" db="EMBL/GenBank/DDBJ databases">
        <title>Genomic Encyclopedia of Archaeal and Bacterial Type Strains, Phase II (KMG-II): from individual species to whole genera.</title>
        <authorList>
            <person name="Goeker M."/>
        </authorList>
    </citation>
    <scope>NUCLEOTIDE SEQUENCE [LARGE SCALE GENOMIC DNA]</scope>
    <source>
        <strain evidence="6 7">DSM 28229</strain>
    </source>
</reference>
<dbReference type="SUPFAM" id="SSF55785">
    <property type="entry name" value="PYP-like sensor domain (PAS domain)"/>
    <property type="match status" value="3"/>
</dbReference>
<evidence type="ECO:0000259" key="4">
    <source>
        <dbReference type="SMART" id="SM00091"/>
    </source>
</evidence>
<keyword evidence="3" id="KW-0472">Membrane</keyword>
<feature type="coiled-coil region" evidence="2">
    <location>
        <begin position="213"/>
        <end position="247"/>
    </location>
</feature>
<dbReference type="InterPro" id="IPR052016">
    <property type="entry name" value="Bact_Sigma-Reg"/>
</dbReference>
<dbReference type="InterPro" id="IPR000014">
    <property type="entry name" value="PAS"/>
</dbReference>
<feature type="domain" description="PAS" evidence="4">
    <location>
        <begin position="554"/>
        <end position="620"/>
    </location>
</feature>
<feature type="coiled-coil region" evidence="2">
    <location>
        <begin position="664"/>
        <end position="709"/>
    </location>
</feature>
<keyword evidence="7" id="KW-1185">Reference proteome</keyword>
<keyword evidence="1" id="KW-0378">Hydrolase</keyword>
<gene>
    <name evidence="6" type="ORF">BC781_102731</name>
</gene>
<feature type="domain" description="PAS" evidence="4">
    <location>
        <begin position="400"/>
        <end position="464"/>
    </location>
</feature>
<dbReference type="Gene3D" id="3.60.40.10">
    <property type="entry name" value="PPM-type phosphatase domain"/>
    <property type="match status" value="1"/>
</dbReference>
<evidence type="ECO:0000259" key="5">
    <source>
        <dbReference type="SMART" id="SM00331"/>
    </source>
</evidence>